<organism evidence="1">
    <name type="scientific">Cladocopium goreaui</name>
    <dbReference type="NCBI Taxonomy" id="2562237"/>
    <lineage>
        <taxon>Eukaryota</taxon>
        <taxon>Sar</taxon>
        <taxon>Alveolata</taxon>
        <taxon>Dinophyceae</taxon>
        <taxon>Suessiales</taxon>
        <taxon>Symbiodiniaceae</taxon>
        <taxon>Cladocopium</taxon>
    </lineage>
</organism>
<keyword evidence="3" id="KW-1185">Reference proteome</keyword>
<dbReference type="SUPFAM" id="SSF53098">
    <property type="entry name" value="Ribonuclease H-like"/>
    <property type="match status" value="1"/>
</dbReference>
<gene>
    <name evidence="1" type="ORF">C1SCF055_LOCUS28801</name>
</gene>
<dbReference type="InterPro" id="IPR012337">
    <property type="entry name" value="RNaseH-like_sf"/>
</dbReference>
<dbReference type="AlphaFoldDB" id="A0A9P1D4V0"/>
<evidence type="ECO:0008006" key="4">
    <source>
        <dbReference type="Google" id="ProtNLM"/>
    </source>
</evidence>
<accession>A0A9P1D4V0</accession>
<evidence type="ECO:0000313" key="2">
    <source>
        <dbReference type="EMBL" id="CAL1156261.1"/>
    </source>
</evidence>
<reference evidence="1" key="1">
    <citation type="submission" date="2022-10" db="EMBL/GenBank/DDBJ databases">
        <authorList>
            <person name="Chen Y."/>
            <person name="Dougan E. K."/>
            <person name="Chan C."/>
            <person name="Rhodes N."/>
            <person name="Thang M."/>
        </authorList>
    </citation>
    <scope>NUCLEOTIDE SEQUENCE</scope>
</reference>
<evidence type="ECO:0000313" key="1">
    <source>
        <dbReference type="EMBL" id="CAI4002886.1"/>
    </source>
</evidence>
<proteinExistence type="predicted"/>
<name>A0A9P1D4V0_9DINO</name>
<dbReference type="OrthoDB" id="407198at2759"/>
<dbReference type="InterPro" id="IPR036397">
    <property type="entry name" value="RNaseH_sf"/>
</dbReference>
<reference evidence="2" key="2">
    <citation type="submission" date="2024-04" db="EMBL/GenBank/DDBJ databases">
        <authorList>
            <person name="Chen Y."/>
            <person name="Shah S."/>
            <person name="Dougan E. K."/>
            <person name="Thang M."/>
            <person name="Chan C."/>
        </authorList>
    </citation>
    <scope>NUCLEOTIDE SEQUENCE [LARGE SCALE GENOMIC DNA]</scope>
</reference>
<sequence length="346" mass="39895">MAVVLHASALSGVCQTAFRAELAAVAYVLHWAARTGIAVRVWSDCSGVVNKVKLMCNGRFRLGVNRPNSDLWIWIAASLDDIGVDRVQIRKVAAHRTLQSARTADEMWQFFHNGYVDKAARLANQARPEQFWKLWEQHVQATQAAQKLVNQVQALHVAIGRRHVLSEEEADQGTEVPQRSTRQFEMNFSLGRWFGHALPDSSRLFGTTHVSRVVRWFTERIRDTTADDLRWVSFAQLYLDFQMCWGLPGPLRVQNQWVDISMRPHLTTSGFSFKQQVKWFRQLLKSVWREASAHIAMEQCRHLFNVPRFRGHLLRSIRLTTGLLLIWFNRAHGMLPPFSAYLLPRN</sequence>
<feature type="non-terminal residue" evidence="1">
    <location>
        <position position="1"/>
    </location>
</feature>
<dbReference type="Proteomes" id="UP001152797">
    <property type="component" value="Unassembled WGS sequence"/>
</dbReference>
<dbReference type="EMBL" id="CAMXCT020003179">
    <property type="protein sequence ID" value="CAL1156261.1"/>
    <property type="molecule type" value="Genomic_DNA"/>
</dbReference>
<dbReference type="EMBL" id="CAMXCT030003179">
    <property type="protein sequence ID" value="CAL4790198.1"/>
    <property type="molecule type" value="Genomic_DNA"/>
</dbReference>
<dbReference type="EMBL" id="CAMXCT010003179">
    <property type="protein sequence ID" value="CAI4002886.1"/>
    <property type="molecule type" value="Genomic_DNA"/>
</dbReference>
<dbReference type="Gene3D" id="3.30.420.10">
    <property type="entry name" value="Ribonuclease H-like superfamily/Ribonuclease H"/>
    <property type="match status" value="1"/>
</dbReference>
<protein>
    <recommendedName>
        <fullName evidence="4">RNase H type-1 domain-containing protein</fullName>
    </recommendedName>
</protein>
<dbReference type="GO" id="GO:0003676">
    <property type="term" value="F:nucleic acid binding"/>
    <property type="evidence" value="ECO:0007669"/>
    <property type="project" value="InterPro"/>
</dbReference>
<comment type="caution">
    <text evidence="1">The sequence shown here is derived from an EMBL/GenBank/DDBJ whole genome shotgun (WGS) entry which is preliminary data.</text>
</comment>
<evidence type="ECO:0000313" key="3">
    <source>
        <dbReference type="Proteomes" id="UP001152797"/>
    </source>
</evidence>